<sequence length="740" mass="80575">MQHARTNSIPKRFLRRSSSGGRSGSRNKVTKSGDSDTPAVAVDHQNYYQHQHHHDIARTMKSSTQTAPPGRESPAFRAPSYGDNTSTPTRPPAKITGIRRPGPRHQVTAPVIATHHQKQTERNPRSTRVTLTRPDHQGRQTGRGSPVEGSRRRRNLREVSPPPPDFSRKTTSSPEKDRSRSSSRAGDASSTVREAAKPDDSLDDGVYILQAKTYTPPSQTTTTTRTTIVITATEPQTSYFSPYTESESGSSTTGDSVLTASSSMGQSLPSPLSTPSHSPVATQRRSPNSMKYGSSSNNVRMENNTRERCAKPSLTSSLEKELPLLPASVYKPTAPEKTEAKEQKKNPPMEHREPVPKKQEQQQSRHAVDSPLPPKQPLSLALNVAPPVSPILSHPKQEAEVHPAAVAASGTSTSGPKYMGNLYNRRQKTGPSGDPTTTLSTAIKANILAASVIRVPPPRVNNNNATPVLIEKRPTPPVSPASLAARIGLQPLNTQRAKEDTLRSRSSSRQRDCHGSYSTSSQSTRSREASDLFECEFLFLELSPKNTTLVPVSPLSVSIRRKQGNEARRTPNAEEADWEMQKLMQELDHDFRNLAAVGTPQHTPKSGSGSGHAATGTKAAVTRDDTQPPSRLPPLSPEGQRRSMCVEHLNLSKEPKKSPRPEPYPSRGATDKTMRPRGGGASSTASRNNTPPPPSRSTSNQSEVSRLGQGSPSKGGRDEGNRFNALKRRDEFVKYHGGFF</sequence>
<feature type="compositionally biased region" description="Low complexity" evidence="1">
    <location>
        <begin position="267"/>
        <end position="279"/>
    </location>
</feature>
<feature type="region of interest" description="Disordered" evidence="1">
    <location>
        <begin position="1"/>
        <end position="380"/>
    </location>
</feature>
<evidence type="ECO:0000313" key="3">
    <source>
        <dbReference type="Proteomes" id="UP001390339"/>
    </source>
</evidence>
<comment type="caution">
    <text evidence="2">The sequence shown here is derived from an EMBL/GenBank/DDBJ whole genome shotgun (WGS) entry which is preliminary data.</text>
</comment>
<accession>A0ABR2I313</accession>
<evidence type="ECO:0000256" key="1">
    <source>
        <dbReference type="SAM" id="MobiDB-lite"/>
    </source>
</evidence>
<dbReference type="EMBL" id="JAPCWZ010000007">
    <property type="protein sequence ID" value="KAK8856488.1"/>
    <property type="molecule type" value="Genomic_DNA"/>
</dbReference>
<feature type="compositionally biased region" description="Polar residues" evidence="1">
    <location>
        <begin position="255"/>
        <end position="266"/>
    </location>
</feature>
<feature type="compositionally biased region" description="Basic and acidic residues" evidence="1">
    <location>
        <begin position="715"/>
        <end position="734"/>
    </location>
</feature>
<feature type="compositionally biased region" description="Low complexity" evidence="1">
    <location>
        <begin position="244"/>
        <end position="254"/>
    </location>
</feature>
<feature type="compositionally biased region" description="Low complexity" evidence="1">
    <location>
        <begin position="16"/>
        <end position="26"/>
    </location>
</feature>
<feature type="compositionally biased region" description="Basic and acidic residues" evidence="1">
    <location>
        <begin position="334"/>
        <end position="360"/>
    </location>
</feature>
<protein>
    <submittedName>
        <fullName evidence="2">Uncharacterized protein</fullName>
    </submittedName>
</protein>
<gene>
    <name evidence="2" type="ORF">PGQ11_012400</name>
</gene>
<name>A0ABR2I313_9PEZI</name>
<feature type="compositionally biased region" description="Basic and acidic residues" evidence="1">
    <location>
        <begin position="496"/>
        <end position="514"/>
    </location>
</feature>
<feature type="compositionally biased region" description="Polar residues" evidence="1">
    <location>
        <begin position="280"/>
        <end position="302"/>
    </location>
</feature>
<feature type="compositionally biased region" description="Polar residues" evidence="1">
    <location>
        <begin position="701"/>
        <end position="712"/>
    </location>
</feature>
<reference evidence="2 3" key="1">
    <citation type="journal article" date="2024" name="IMA Fungus">
        <title>Apiospora arundinis, a panoply of carbohydrate-active enzymes and secondary metabolites.</title>
        <authorList>
            <person name="Sorensen T."/>
            <person name="Petersen C."/>
            <person name="Muurmann A.T."/>
            <person name="Christiansen J.V."/>
            <person name="Brundto M.L."/>
            <person name="Overgaard C.K."/>
            <person name="Boysen A.T."/>
            <person name="Wollenberg R.D."/>
            <person name="Larsen T.O."/>
            <person name="Sorensen J.L."/>
            <person name="Nielsen K.L."/>
            <person name="Sondergaard T.E."/>
        </authorList>
    </citation>
    <scope>NUCLEOTIDE SEQUENCE [LARGE SCALE GENOMIC DNA]</scope>
    <source>
        <strain evidence="2 3">AAU 773</strain>
    </source>
</reference>
<feature type="region of interest" description="Disordered" evidence="1">
    <location>
        <begin position="597"/>
        <end position="740"/>
    </location>
</feature>
<evidence type="ECO:0000313" key="2">
    <source>
        <dbReference type="EMBL" id="KAK8856488.1"/>
    </source>
</evidence>
<feature type="compositionally biased region" description="Polar residues" evidence="1">
    <location>
        <begin position="234"/>
        <end position="243"/>
    </location>
</feature>
<organism evidence="2 3">
    <name type="scientific">Apiospora arundinis</name>
    <dbReference type="NCBI Taxonomy" id="335852"/>
    <lineage>
        <taxon>Eukaryota</taxon>
        <taxon>Fungi</taxon>
        <taxon>Dikarya</taxon>
        <taxon>Ascomycota</taxon>
        <taxon>Pezizomycotina</taxon>
        <taxon>Sordariomycetes</taxon>
        <taxon>Xylariomycetidae</taxon>
        <taxon>Amphisphaeriales</taxon>
        <taxon>Apiosporaceae</taxon>
        <taxon>Apiospora</taxon>
    </lineage>
</organism>
<feature type="compositionally biased region" description="Low complexity" evidence="1">
    <location>
        <begin position="605"/>
        <end position="620"/>
    </location>
</feature>
<feature type="compositionally biased region" description="Low complexity" evidence="1">
    <location>
        <begin position="213"/>
        <end position="233"/>
    </location>
</feature>
<proteinExistence type="predicted"/>
<dbReference type="Proteomes" id="UP001390339">
    <property type="component" value="Unassembled WGS sequence"/>
</dbReference>
<feature type="region of interest" description="Disordered" evidence="1">
    <location>
        <begin position="488"/>
        <end position="526"/>
    </location>
</feature>
<feature type="compositionally biased region" description="Basic and acidic residues" evidence="1">
    <location>
        <begin position="639"/>
        <end position="660"/>
    </location>
</feature>
<keyword evidence="3" id="KW-1185">Reference proteome</keyword>